<evidence type="ECO:0000313" key="4">
    <source>
        <dbReference type="Proteomes" id="UP000033725"/>
    </source>
</evidence>
<feature type="region of interest" description="Disordered" evidence="1">
    <location>
        <begin position="1"/>
        <end position="34"/>
    </location>
</feature>
<comment type="caution">
    <text evidence="3">The sequence shown here is derived from an EMBL/GenBank/DDBJ whole genome shotgun (WGS) entry which is preliminary data.</text>
</comment>
<dbReference type="RefSeq" id="WP_045262901.1">
    <property type="nucleotide sequence ID" value="NZ_JYIV01000019.1"/>
</dbReference>
<organism evidence="3 4">
    <name type="scientific">Microbacterium oxydans</name>
    <dbReference type="NCBI Taxonomy" id="82380"/>
    <lineage>
        <taxon>Bacteria</taxon>
        <taxon>Bacillati</taxon>
        <taxon>Actinomycetota</taxon>
        <taxon>Actinomycetes</taxon>
        <taxon>Micrococcales</taxon>
        <taxon>Microbacteriaceae</taxon>
        <taxon>Microbacterium</taxon>
    </lineage>
</organism>
<dbReference type="PATRIC" id="fig|82380.10.peg.967"/>
<dbReference type="AlphaFoldDB" id="A0A0F0KWH7"/>
<gene>
    <name evidence="3" type="ORF">RN51_00964</name>
</gene>
<feature type="transmembrane region" description="Helical" evidence="2">
    <location>
        <begin position="50"/>
        <end position="76"/>
    </location>
</feature>
<accession>A0A0F0KWH7</accession>
<dbReference type="Proteomes" id="UP000033725">
    <property type="component" value="Unassembled WGS sequence"/>
</dbReference>
<reference evidence="3 4" key="1">
    <citation type="submission" date="2015-02" db="EMBL/GenBank/DDBJ databases">
        <title>Draft genome sequences of ten Microbacterium spp. with emphasis on heavy metal contaminated environments.</title>
        <authorList>
            <person name="Corretto E."/>
        </authorList>
    </citation>
    <scope>NUCLEOTIDE SEQUENCE [LARGE SCALE GENOMIC DNA]</scope>
    <source>
        <strain evidence="3 4">BEL163</strain>
    </source>
</reference>
<protein>
    <submittedName>
        <fullName evidence="3">Uncharacterized protein</fullName>
    </submittedName>
</protein>
<dbReference type="OrthoDB" id="5077148at2"/>
<sequence length="252" mass="26536">MNERDAPSDEEYLPPPPPTPVADAPEIDAQDARDDETRIVAATRRRSRAIIILVIVIAALLLLGTIATNLLLAAGLRAEIGEGRENVPSASASPDGSASPSASGVTAECGELCAAAVAEIGTAGGDWKLEGEWADTPNDLGSRDAATAVFRSDTGRATLVVLQFPSDEEAAHAAVDLRARIGDPTYTEQVFDDGSGTRYDFDGAIVSRVVWHLDAQSQPHTPGRLYIVEAPANAADSFADQSAYRLYLALPL</sequence>
<keyword evidence="2" id="KW-1133">Transmembrane helix</keyword>
<name>A0A0F0KWH7_9MICO</name>
<evidence type="ECO:0000256" key="1">
    <source>
        <dbReference type="SAM" id="MobiDB-lite"/>
    </source>
</evidence>
<keyword evidence="2" id="KW-0812">Transmembrane</keyword>
<evidence type="ECO:0000256" key="2">
    <source>
        <dbReference type="SAM" id="Phobius"/>
    </source>
</evidence>
<keyword evidence="2" id="KW-0472">Membrane</keyword>
<evidence type="ECO:0000313" key="3">
    <source>
        <dbReference type="EMBL" id="KJL24814.1"/>
    </source>
</evidence>
<dbReference type="EMBL" id="JYIV01000019">
    <property type="protein sequence ID" value="KJL24814.1"/>
    <property type="molecule type" value="Genomic_DNA"/>
</dbReference>
<proteinExistence type="predicted"/>